<keyword evidence="10" id="KW-1185">Reference proteome</keyword>
<accession>A0ABU3Z9S4</accession>
<reference evidence="9 10" key="1">
    <citation type="submission" date="2023-10" db="EMBL/GenBank/DDBJ databases">
        <title>Veillonella sp. nov., isolated from a pig farm feces dump.</title>
        <authorList>
            <person name="Chang Y.-H."/>
        </authorList>
    </citation>
    <scope>NUCLEOTIDE SEQUENCE [LARGE SCALE GENOMIC DNA]</scope>
    <source>
        <strain evidence="9 10">YH-vei2233</strain>
    </source>
</reference>
<comment type="subcellular location">
    <subcellularLocation>
        <location evidence="1 7">Cell membrane</location>
        <topology evidence="1 7">Multi-pass membrane protein</topology>
    </subcellularLocation>
</comment>
<dbReference type="SUPFAM" id="SSF161098">
    <property type="entry name" value="MetI-like"/>
    <property type="match status" value="1"/>
</dbReference>
<feature type="transmembrane region" description="Helical" evidence="7">
    <location>
        <begin position="100"/>
        <end position="121"/>
    </location>
</feature>
<feature type="transmembrane region" description="Helical" evidence="7">
    <location>
        <begin position="168"/>
        <end position="188"/>
    </location>
</feature>
<dbReference type="Pfam" id="PF19300">
    <property type="entry name" value="BPD_transp_1_N"/>
    <property type="match status" value="1"/>
</dbReference>
<evidence type="ECO:0000256" key="3">
    <source>
        <dbReference type="ARBA" id="ARBA00022475"/>
    </source>
</evidence>
<feature type="transmembrane region" description="Helical" evidence="7">
    <location>
        <begin position="12"/>
        <end position="30"/>
    </location>
</feature>
<evidence type="ECO:0000256" key="6">
    <source>
        <dbReference type="ARBA" id="ARBA00023136"/>
    </source>
</evidence>
<dbReference type="PANTHER" id="PTHR43163:SF6">
    <property type="entry name" value="DIPEPTIDE TRANSPORT SYSTEM PERMEASE PROTEIN DPPB-RELATED"/>
    <property type="match status" value="1"/>
</dbReference>
<proteinExistence type="inferred from homology"/>
<name>A0ABU3Z9S4_9FIRM</name>
<dbReference type="PROSITE" id="PS50928">
    <property type="entry name" value="ABC_TM1"/>
    <property type="match status" value="1"/>
</dbReference>
<dbReference type="RefSeq" id="WP_317330094.1">
    <property type="nucleotide sequence ID" value="NZ_JAWJZA010000007.1"/>
</dbReference>
<evidence type="ECO:0000259" key="8">
    <source>
        <dbReference type="PROSITE" id="PS50928"/>
    </source>
</evidence>
<protein>
    <submittedName>
        <fullName evidence="9">ABC transporter permease</fullName>
    </submittedName>
</protein>
<evidence type="ECO:0000256" key="2">
    <source>
        <dbReference type="ARBA" id="ARBA00022448"/>
    </source>
</evidence>
<dbReference type="Proteomes" id="UP001272515">
    <property type="component" value="Unassembled WGS sequence"/>
</dbReference>
<gene>
    <name evidence="9" type="ORF">RVY80_07280</name>
</gene>
<keyword evidence="3" id="KW-1003">Cell membrane</keyword>
<evidence type="ECO:0000313" key="9">
    <source>
        <dbReference type="EMBL" id="MDV5088639.1"/>
    </source>
</evidence>
<dbReference type="InterPro" id="IPR035906">
    <property type="entry name" value="MetI-like_sf"/>
</dbReference>
<dbReference type="CDD" id="cd06261">
    <property type="entry name" value="TM_PBP2"/>
    <property type="match status" value="1"/>
</dbReference>
<evidence type="ECO:0000256" key="1">
    <source>
        <dbReference type="ARBA" id="ARBA00004651"/>
    </source>
</evidence>
<dbReference type="InterPro" id="IPR045621">
    <property type="entry name" value="BPD_transp_1_N"/>
</dbReference>
<dbReference type="EMBL" id="JAWJZB010000008">
    <property type="protein sequence ID" value="MDV5088639.1"/>
    <property type="molecule type" value="Genomic_DNA"/>
</dbReference>
<keyword evidence="2 7" id="KW-0813">Transport</keyword>
<feature type="transmembrane region" description="Helical" evidence="7">
    <location>
        <begin position="230"/>
        <end position="258"/>
    </location>
</feature>
<evidence type="ECO:0000256" key="7">
    <source>
        <dbReference type="RuleBase" id="RU363032"/>
    </source>
</evidence>
<dbReference type="PANTHER" id="PTHR43163">
    <property type="entry name" value="DIPEPTIDE TRANSPORT SYSTEM PERMEASE PROTEIN DPPB-RELATED"/>
    <property type="match status" value="1"/>
</dbReference>
<keyword evidence="6 7" id="KW-0472">Membrane</keyword>
<comment type="similarity">
    <text evidence="7">Belongs to the binding-protein-dependent transport system permease family.</text>
</comment>
<dbReference type="Pfam" id="PF00528">
    <property type="entry name" value="BPD_transp_1"/>
    <property type="match status" value="1"/>
</dbReference>
<keyword evidence="4 7" id="KW-0812">Transmembrane</keyword>
<organism evidence="9 10">
    <name type="scientific">Veillonella absiana</name>
    <dbReference type="NCBI Taxonomy" id="3079305"/>
    <lineage>
        <taxon>Bacteria</taxon>
        <taxon>Bacillati</taxon>
        <taxon>Bacillota</taxon>
        <taxon>Negativicutes</taxon>
        <taxon>Veillonellales</taxon>
        <taxon>Veillonellaceae</taxon>
        <taxon>Veillonella</taxon>
    </lineage>
</organism>
<feature type="transmembrane region" description="Helical" evidence="7">
    <location>
        <begin position="270"/>
        <end position="291"/>
    </location>
</feature>
<feature type="transmembrane region" description="Helical" evidence="7">
    <location>
        <begin position="133"/>
        <end position="156"/>
    </location>
</feature>
<evidence type="ECO:0000256" key="5">
    <source>
        <dbReference type="ARBA" id="ARBA00022989"/>
    </source>
</evidence>
<dbReference type="Gene3D" id="1.10.3720.10">
    <property type="entry name" value="MetI-like"/>
    <property type="match status" value="1"/>
</dbReference>
<dbReference type="InterPro" id="IPR000515">
    <property type="entry name" value="MetI-like"/>
</dbReference>
<sequence length="309" mass="34234">MGRYILQRLGSSLIIIWIIITITFLLMHAIPGGPFTAEKKLPPQVKASIEEKYHLNDPLWKQYTDYMGRIVQFDLGPSFKYEGRSVNEIIDESFPVSAQLGFGALLVAIIGGITAGAISAMRPNSWIDYLVTIGYTLGISVPTFIIGALLVYWLGFTFHWFPVALWKGPSYMVLPVLTLAAQPMAFIARLTRSGLLDVFEQEYIKTARAKGLSQSEILLKHALGNAILPVITYIGPLAAALLTGSFIVETIFAIPGLGQYFVTSIYNRDYTVILGITVFYSALVVGLNLVVDMIYPMIDPRVTMQEDKD</sequence>
<comment type="caution">
    <text evidence="9">The sequence shown here is derived from an EMBL/GenBank/DDBJ whole genome shotgun (WGS) entry which is preliminary data.</text>
</comment>
<evidence type="ECO:0000256" key="4">
    <source>
        <dbReference type="ARBA" id="ARBA00022692"/>
    </source>
</evidence>
<keyword evidence="5 7" id="KW-1133">Transmembrane helix</keyword>
<feature type="domain" description="ABC transmembrane type-1" evidence="8">
    <location>
        <begin position="94"/>
        <end position="295"/>
    </location>
</feature>
<evidence type="ECO:0000313" key="10">
    <source>
        <dbReference type="Proteomes" id="UP001272515"/>
    </source>
</evidence>